<organism evidence="2 3">
    <name type="scientific">Symplocastrum torsivum CPER-KK1</name>
    <dbReference type="NCBI Taxonomy" id="450513"/>
    <lineage>
        <taxon>Bacteria</taxon>
        <taxon>Bacillati</taxon>
        <taxon>Cyanobacteriota</taxon>
        <taxon>Cyanophyceae</taxon>
        <taxon>Oscillatoriophycideae</taxon>
        <taxon>Oscillatoriales</taxon>
        <taxon>Microcoleaceae</taxon>
        <taxon>Symplocastrum</taxon>
    </lineage>
</organism>
<evidence type="ECO:0000313" key="3">
    <source>
        <dbReference type="Proteomes" id="UP000753908"/>
    </source>
</evidence>
<name>A0A951PG59_9CYAN</name>
<evidence type="ECO:0000313" key="2">
    <source>
        <dbReference type="EMBL" id="MBW4543100.1"/>
    </source>
</evidence>
<feature type="compositionally biased region" description="Basic and acidic residues" evidence="1">
    <location>
        <begin position="15"/>
        <end position="27"/>
    </location>
</feature>
<accession>A0A951PG59</accession>
<sequence>MNKNQNSKVQKAASAHRDSLQKSLEHRLEVARANGDEDLIRQLEQEASYLRLN</sequence>
<reference evidence="2" key="2">
    <citation type="journal article" date="2022" name="Microbiol. Resour. Announc.">
        <title>Metagenome Sequencing to Explore Phylogenomics of Terrestrial Cyanobacteria.</title>
        <authorList>
            <person name="Ward R.D."/>
            <person name="Stajich J.E."/>
            <person name="Johansen J.R."/>
            <person name="Huntemann M."/>
            <person name="Clum A."/>
            <person name="Foster B."/>
            <person name="Foster B."/>
            <person name="Roux S."/>
            <person name="Palaniappan K."/>
            <person name="Varghese N."/>
            <person name="Mukherjee S."/>
            <person name="Reddy T.B.K."/>
            <person name="Daum C."/>
            <person name="Copeland A."/>
            <person name="Chen I.A."/>
            <person name="Ivanova N.N."/>
            <person name="Kyrpides N.C."/>
            <person name="Shapiro N."/>
            <person name="Eloe-Fadrosh E.A."/>
            <person name="Pietrasiak N."/>
        </authorList>
    </citation>
    <scope>NUCLEOTIDE SEQUENCE</scope>
    <source>
        <strain evidence="2">CPER-KK1</strain>
    </source>
</reference>
<gene>
    <name evidence="2" type="ORF">KME25_01425</name>
</gene>
<dbReference type="AlphaFoldDB" id="A0A951PG59"/>
<reference evidence="2" key="1">
    <citation type="submission" date="2021-05" db="EMBL/GenBank/DDBJ databases">
        <authorList>
            <person name="Pietrasiak N."/>
            <person name="Ward R."/>
            <person name="Stajich J.E."/>
            <person name="Kurbessoian T."/>
        </authorList>
    </citation>
    <scope>NUCLEOTIDE SEQUENCE</scope>
    <source>
        <strain evidence="2">CPER-KK1</strain>
    </source>
</reference>
<dbReference type="EMBL" id="JAHHIF010000002">
    <property type="protein sequence ID" value="MBW4543100.1"/>
    <property type="molecule type" value="Genomic_DNA"/>
</dbReference>
<dbReference type="Proteomes" id="UP000753908">
    <property type="component" value="Unassembled WGS sequence"/>
</dbReference>
<feature type="region of interest" description="Disordered" evidence="1">
    <location>
        <begin position="1"/>
        <end position="27"/>
    </location>
</feature>
<protein>
    <submittedName>
        <fullName evidence="2">Uncharacterized protein</fullName>
    </submittedName>
</protein>
<evidence type="ECO:0000256" key="1">
    <source>
        <dbReference type="SAM" id="MobiDB-lite"/>
    </source>
</evidence>
<proteinExistence type="predicted"/>
<comment type="caution">
    <text evidence="2">The sequence shown here is derived from an EMBL/GenBank/DDBJ whole genome shotgun (WGS) entry which is preliminary data.</text>
</comment>